<dbReference type="Proteomes" id="UP001206312">
    <property type="component" value="Unassembled WGS sequence"/>
</dbReference>
<dbReference type="EMBL" id="JAMXIB010000003">
    <property type="protein sequence ID" value="MCO5724371.1"/>
    <property type="molecule type" value="Genomic_DNA"/>
</dbReference>
<proteinExistence type="predicted"/>
<dbReference type="RefSeq" id="WP_252740748.1">
    <property type="nucleotide sequence ID" value="NZ_JAMXIB010000003.1"/>
</dbReference>
<feature type="chain" id="PRO_5047096689" evidence="1">
    <location>
        <begin position="22"/>
        <end position="117"/>
    </location>
</feature>
<dbReference type="Gene3D" id="2.20.110.10">
    <property type="entry name" value="Histone H3 K4-specific methyltransferase SET7/9 N-terminal domain"/>
    <property type="match status" value="1"/>
</dbReference>
<feature type="signal peptide" evidence="1">
    <location>
        <begin position="1"/>
        <end position="21"/>
    </location>
</feature>
<organism evidence="2 3">
    <name type="scientific">Robiginitalea marina</name>
    <dbReference type="NCBI Taxonomy" id="2954105"/>
    <lineage>
        <taxon>Bacteria</taxon>
        <taxon>Pseudomonadati</taxon>
        <taxon>Bacteroidota</taxon>
        <taxon>Flavobacteriia</taxon>
        <taxon>Flavobacteriales</taxon>
        <taxon>Flavobacteriaceae</taxon>
        <taxon>Robiginitalea</taxon>
    </lineage>
</organism>
<name>A0ABT1AWJ6_9FLAO</name>
<evidence type="ECO:0000313" key="3">
    <source>
        <dbReference type="Proteomes" id="UP001206312"/>
    </source>
</evidence>
<comment type="caution">
    <text evidence="2">The sequence shown here is derived from an EMBL/GenBank/DDBJ whole genome shotgun (WGS) entry which is preliminary data.</text>
</comment>
<evidence type="ECO:0000256" key="1">
    <source>
        <dbReference type="SAM" id="SignalP"/>
    </source>
</evidence>
<accession>A0ABT1AWJ6</accession>
<sequence length="117" mass="13293">MKTILSIVMGLCGALYMQAQGATPVYEKDGEMVKATFFHENGNIAQQGYFLDDKLHGDWVMYDVAGKKVAAGQYRFGVKTGKWFFWTQEDLQEVDYNDNQIVSVVRWNNGRSVAINK</sequence>
<reference evidence="2 3" key="1">
    <citation type="submission" date="2022-06" db="EMBL/GenBank/DDBJ databases">
        <authorList>
            <person name="Xuan X."/>
        </authorList>
    </citation>
    <scope>NUCLEOTIDE SEQUENCE [LARGE SCALE GENOMIC DNA]</scope>
    <source>
        <strain evidence="2 3">2V75</strain>
    </source>
</reference>
<protein>
    <submittedName>
        <fullName evidence="2">Nicotinic acid mononucleotide adenyltransferase</fullName>
    </submittedName>
</protein>
<keyword evidence="3" id="KW-1185">Reference proteome</keyword>
<evidence type="ECO:0000313" key="2">
    <source>
        <dbReference type="EMBL" id="MCO5724371.1"/>
    </source>
</evidence>
<dbReference type="SUPFAM" id="SSF82185">
    <property type="entry name" value="Histone H3 K4-specific methyltransferase SET7/9 N-terminal domain"/>
    <property type="match status" value="1"/>
</dbReference>
<gene>
    <name evidence="2" type="ORF">NG653_05860</name>
</gene>
<keyword evidence="1" id="KW-0732">Signal</keyword>